<dbReference type="Proteomes" id="UP000078200">
    <property type="component" value="Unassembled WGS sequence"/>
</dbReference>
<accession>A0A1A9V971</accession>
<evidence type="ECO:0000313" key="2">
    <source>
        <dbReference type="Proteomes" id="UP000078200"/>
    </source>
</evidence>
<proteinExistence type="predicted"/>
<sequence length="116" mass="13182">MYLKYSPDQKKWLFANSTNVAKVVDTTPITENVKKAFVKIIVEPHSEDQRWKRLFHPKFNISCAAYVCVGVLTFATEIEILRDWISLSHDSLSNLKGICSGDDRMPPANDVAIARK</sequence>
<evidence type="ECO:0000313" key="1">
    <source>
        <dbReference type="EnsemblMetazoa" id="GAUT029886-PA"/>
    </source>
</evidence>
<dbReference type="AlphaFoldDB" id="A0A1A9V971"/>
<dbReference type="EnsemblMetazoa" id="GAUT029886-RA">
    <property type="protein sequence ID" value="GAUT029886-PA"/>
    <property type="gene ID" value="GAUT029886"/>
</dbReference>
<protein>
    <submittedName>
        <fullName evidence="1">Uncharacterized protein</fullName>
    </submittedName>
</protein>
<reference evidence="1" key="1">
    <citation type="submission" date="2020-05" db="UniProtKB">
        <authorList>
            <consortium name="EnsemblMetazoa"/>
        </authorList>
    </citation>
    <scope>IDENTIFICATION</scope>
    <source>
        <strain evidence="1">TTRI</strain>
    </source>
</reference>
<name>A0A1A9V971_GLOAU</name>
<keyword evidence="2" id="KW-1185">Reference proteome</keyword>
<organism evidence="1 2">
    <name type="scientific">Glossina austeni</name>
    <name type="common">Savannah tsetse fly</name>
    <dbReference type="NCBI Taxonomy" id="7395"/>
    <lineage>
        <taxon>Eukaryota</taxon>
        <taxon>Metazoa</taxon>
        <taxon>Ecdysozoa</taxon>
        <taxon>Arthropoda</taxon>
        <taxon>Hexapoda</taxon>
        <taxon>Insecta</taxon>
        <taxon>Pterygota</taxon>
        <taxon>Neoptera</taxon>
        <taxon>Endopterygota</taxon>
        <taxon>Diptera</taxon>
        <taxon>Brachycera</taxon>
        <taxon>Muscomorpha</taxon>
        <taxon>Hippoboscoidea</taxon>
        <taxon>Glossinidae</taxon>
        <taxon>Glossina</taxon>
    </lineage>
</organism>
<dbReference type="VEuPathDB" id="VectorBase:GAUT029886"/>